<dbReference type="SUPFAM" id="SSF81301">
    <property type="entry name" value="Nucleotidyltransferase"/>
    <property type="match status" value="1"/>
</dbReference>
<dbReference type="GO" id="GO:0008033">
    <property type="term" value="P:tRNA processing"/>
    <property type="evidence" value="ECO:0007669"/>
    <property type="project" value="UniProtKB-KW"/>
</dbReference>
<dbReference type="Gene3D" id="3.30.460.10">
    <property type="entry name" value="Beta Polymerase, domain 2"/>
    <property type="match status" value="1"/>
</dbReference>
<keyword evidence="9" id="KW-0460">Magnesium</keyword>
<evidence type="ECO:0000256" key="3">
    <source>
        <dbReference type="ARBA" id="ARBA00022694"/>
    </source>
</evidence>
<dbReference type="InterPro" id="IPR003607">
    <property type="entry name" value="HD/PDEase_dom"/>
</dbReference>
<organism evidence="13 14">
    <name type="scientific">Candidatus Uhrbacteria bacterium RIFCSPHIGHO2_02_FULL_53_13</name>
    <dbReference type="NCBI Taxonomy" id="1802389"/>
    <lineage>
        <taxon>Bacteria</taxon>
        <taxon>Candidatus Uhriibacteriota</taxon>
    </lineage>
</organism>
<dbReference type="GO" id="GO:0005524">
    <property type="term" value="F:ATP binding"/>
    <property type="evidence" value="ECO:0007669"/>
    <property type="project" value="UniProtKB-KW"/>
</dbReference>
<evidence type="ECO:0000259" key="12">
    <source>
        <dbReference type="PROSITE" id="PS51831"/>
    </source>
</evidence>
<protein>
    <recommendedName>
        <fullName evidence="12">HD domain-containing protein</fullName>
    </recommendedName>
</protein>
<evidence type="ECO:0000313" key="14">
    <source>
        <dbReference type="Proteomes" id="UP000177097"/>
    </source>
</evidence>
<keyword evidence="5" id="KW-0479">Metal-binding</keyword>
<proteinExistence type="inferred from homology"/>
<dbReference type="SUPFAM" id="SSF81891">
    <property type="entry name" value="Poly A polymerase C-terminal region-like"/>
    <property type="match status" value="1"/>
</dbReference>
<comment type="caution">
    <text evidence="13">The sequence shown here is derived from an EMBL/GenBank/DDBJ whole genome shotgun (WGS) entry which is preliminary data.</text>
</comment>
<gene>
    <name evidence="13" type="ORF">A3C17_01055</name>
</gene>
<dbReference type="CDD" id="cd00077">
    <property type="entry name" value="HDc"/>
    <property type="match status" value="1"/>
</dbReference>
<dbReference type="GO" id="GO:0016779">
    <property type="term" value="F:nucleotidyltransferase activity"/>
    <property type="evidence" value="ECO:0007669"/>
    <property type="project" value="UniProtKB-KW"/>
</dbReference>
<keyword evidence="3" id="KW-0819">tRNA processing</keyword>
<name>A0A1F7U2S0_9BACT</name>
<dbReference type="InterPro" id="IPR006674">
    <property type="entry name" value="HD_domain"/>
</dbReference>
<dbReference type="InterPro" id="IPR043519">
    <property type="entry name" value="NT_sf"/>
</dbReference>
<evidence type="ECO:0000256" key="8">
    <source>
        <dbReference type="ARBA" id="ARBA00022840"/>
    </source>
</evidence>
<evidence type="ECO:0000256" key="5">
    <source>
        <dbReference type="ARBA" id="ARBA00022723"/>
    </source>
</evidence>
<evidence type="ECO:0000256" key="4">
    <source>
        <dbReference type="ARBA" id="ARBA00022695"/>
    </source>
</evidence>
<dbReference type="Proteomes" id="UP000177097">
    <property type="component" value="Unassembled WGS sequence"/>
</dbReference>
<dbReference type="PANTHER" id="PTHR47545">
    <property type="entry name" value="MULTIFUNCTIONAL CCA PROTEIN"/>
    <property type="match status" value="1"/>
</dbReference>
<keyword evidence="2 11" id="KW-0808">Transferase</keyword>
<dbReference type="PANTHER" id="PTHR47545:SF1">
    <property type="entry name" value="MULTIFUNCTIONAL CCA PROTEIN"/>
    <property type="match status" value="1"/>
</dbReference>
<dbReference type="CDD" id="cd05398">
    <property type="entry name" value="NT_ClassII-CCAase"/>
    <property type="match status" value="1"/>
</dbReference>
<dbReference type="GO" id="GO:0046872">
    <property type="term" value="F:metal ion binding"/>
    <property type="evidence" value="ECO:0007669"/>
    <property type="project" value="UniProtKB-KW"/>
</dbReference>
<evidence type="ECO:0000256" key="2">
    <source>
        <dbReference type="ARBA" id="ARBA00022679"/>
    </source>
</evidence>
<comment type="similarity">
    <text evidence="11">Belongs to the tRNA nucleotidyltransferase/poly(A) polymerase family.</text>
</comment>
<keyword evidence="4" id="KW-0548">Nucleotidyltransferase</keyword>
<keyword evidence="8" id="KW-0067">ATP-binding</keyword>
<dbReference type="GO" id="GO:0042245">
    <property type="term" value="P:RNA repair"/>
    <property type="evidence" value="ECO:0007669"/>
    <property type="project" value="UniProtKB-KW"/>
</dbReference>
<dbReference type="AlphaFoldDB" id="A0A1F7U2S0"/>
<dbReference type="InterPro" id="IPR050124">
    <property type="entry name" value="tRNA_CCA-adding_enzyme"/>
</dbReference>
<evidence type="ECO:0000313" key="13">
    <source>
        <dbReference type="EMBL" id="OGL71977.1"/>
    </source>
</evidence>
<dbReference type="EMBL" id="MGDX01000004">
    <property type="protein sequence ID" value="OGL71977.1"/>
    <property type="molecule type" value="Genomic_DNA"/>
</dbReference>
<dbReference type="STRING" id="1802389.A3C17_01055"/>
<keyword evidence="7" id="KW-0692">RNA repair</keyword>
<dbReference type="Pfam" id="PF01743">
    <property type="entry name" value="PolyA_pol"/>
    <property type="match status" value="1"/>
</dbReference>
<dbReference type="InterPro" id="IPR032828">
    <property type="entry name" value="PolyA_RNA-bd"/>
</dbReference>
<evidence type="ECO:0000256" key="10">
    <source>
        <dbReference type="ARBA" id="ARBA00022884"/>
    </source>
</evidence>
<keyword evidence="10 11" id="KW-0694">RNA-binding</keyword>
<dbReference type="InterPro" id="IPR002646">
    <property type="entry name" value="PolA_pol_head_dom"/>
</dbReference>
<sequence>MQVIHKAIRAFAETVALNKGRAFFVGGSVRDEMLNAPIKDIDIEVHGISPRALRKIIESHFANVEEVGAAFGVLHTTMEDVEVDISLPRRDSKIGQGHKGFAVDVDPLLSPKEALRRRDFTINAMLKDVLSDEIVDPFGGRDDLRARILRPVDFATFVEDPLRVLRAVQLTARFNLAVSDDVKALLRSMVPALQELSRDRHRDEWRKLFLKAHTPSRGLELARLIGVFDALPIVAAMKATPQEPEWHPEGDVWIHTGMVCDVAAKLCKRERLEGALRLVIMLSAFCHDLGKPETTQMIKGRIRSHQHSHVGIRHVRDVLEFFGMESLRDTVEPLVAYHLTPYDLYHQQVSDSPPGDGAIFSLARRVHPATIDHLLLVAEADMLGRGPFLDDFAKSERHAALDWLGDRACTLDVRDRRPPDVIRGNDLLALGMKPGPHFGKIVRAANLWHDCAHVQKAEIFDRIKTLAKTASDDTDWEQLLTDVSGVSR</sequence>
<dbReference type="Pfam" id="PF01966">
    <property type="entry name" value="HD"/>
    <property type="match status" value="1"/>
</dbReference>
<keyword evidence="6" id="KW-0547">Nucleotide-binding</keyword>
<evidence type="ECO:0000256" key="6">
    <source>
        <dbReference type="ARBA" id="ARBA00022741"/>
    </source>
</evidence>
<dbReference type="PROSITE" id="PS51831">
    <property type="entry name" value="HD"/>
    <property type="match status" value="1"/>
</dbReference>
<feature type="domain" description="HD" evidence="12">
    <location>
        <begin position="252"/>
        <end position="369"/>
    </location>
</feature>
<evidence type="ECO:0000256" key="7">
    <source>
        <dbReference type="ARBA" id="ARBA00022800"/>
    </source>
</evidence>
<dbReference type="Pfam" id="PF12627">
    <property type="entry name" value="PolyA_pol_RNAbd"/>
    <property type="match status" value="1"/>
</dbReference>
<accession>A0A1F7U2S0</accession>
<reference evidence="13 14" key="1">
    <citation type="journal article" date="2016" name="Nat. Commun.">
        <title>Thousands of microbial genomes shed light on interconnected biogeochemical processes in an aquifer system.</title>
        <authorList>
            <person name="Anantharaman K."/>
            <person name="Brown C.T."/>
            <person name="Hug L.A."/>
            <person name="Sharon I."/>
            <person name="Castelle C.J."/>
            <person name="Probst A.J."/>
            <person name="Thomas B.C."/>
            <person name="Singh A."/>
            <person name="Wilkins M.J."/>
            <person name="Karaoz U."/>
            <person name="Brodie E.L."/>
            <person name="Williams K.H."/>
            <person name="Hubbard S.S."/>
            <person name="Banfield J.F."/>
        </authorList>
    </citation>
    <scope>NUCLEOTIDE SEQUENCE [LARGE SCALE GENOMIC DNA]</scope>
</reference>
<dbReference type="GO" id="GO:0003723">
    <property type="term" value="F:RNA binding"/>
    <property type="evidence" value="ECO:0007669"/>
    <property type="project" value="UniProtKB-KW"/>
</dbReference>
<dbReference type="Gene3D" id="1.10.3090.10">
    <property type="entry name" value="cca-adding enzyme, domain 2"/>
    <property type="match status" value="1"/>
</dbReference>
<comment type="cofactor">
    <cofactor evidence="1">
        <name>Mg(2+)</name>
        <dbReference type="ChEBI" id="CHEBI:18420"/>
    </cofactor>
</comment>
<evidence type="ECO:0000256" key="1">
    <source>
        <dbReference type="ARBA" id="ARBA00001946"/>
    </source>
</evidence>
<evidence type="ECO:0000256" key="9">
    <source>
        <dbReference type="ARBA" id="ARBA00022842"/>
    </source>
</evidence>
<evidence type="ECO:0000256" key="11">
    <source>
        <dbReference type="RuleBase" id="RU003953"/>
    </source>
</evidence>